<dbReference type="AlphaFoldDB" id="A0A2A2J5X5"/>
<sequence length="549" mass="62100">MAYTSTVPSMPFTVSVRLQQQESIPATSSYVSNFSTIYSTLSALATDTVTSTLSTSSEEFPISNDSGAVNDSLSEILQDGMHQAACSFHHTPQNYLIIFVFIVIFLLSVIGNLLVILVIIQQRAMRSITNIYLMNLAVTDLLLSVVCMPPTLVGMVIQCWPFGDFACRLLAYLQPAVVSASAYTLAVIAFERYFAICRPLHSRIWQTRSHAYLMISCVWMIAFLANIQILFQFEQKKNGDSIGCINTSEVYYAFLNQIYMTVVLLVIPLLVMTILYGQVICSLHQGIRLDIAAVESSIVENDSGLNGLNNNNFDNNNTTNPLIANANSTQRSSPVSDQKLSVLQKLQQKLHLNVKEKPKRKLSQMTITGHRRSETSMLEASLRSTHHHKNMVAKKRVINMLIVIVIIFFICWTPNYIFWLIVITNDAFPILKMDIWNADWNTFFTVLTYLSSCTNPITYCFLNQKFRQAVYALFGRKKILRQHFQKIYLPMIRDKSLYTSQQFSGPITFSSLRNVEKIQVARSISSSYNQQRVVAAEPKDLNKSKSVNI</sequence>
<feature type="transmembrane region" description="Helical" evidence="14">
    <location>
        <begin position="95"/>
        <end position="120"/>
    </location>
</feature>
<evidence type="ECO:0000256" key="8">
    <source>
        <dbReference type="ARBA" id="ARBA00023157"/>
    </source>
</evidence>
<dbReference type="PROSITE" id="PS50262">
    <property type="entry name" value="G_PROTEIN_RECEP_F1_2"/>
    <property type="match status" value="1"/>
</dbReference>
<keyword evidence="2" id="KW-1003">Cell membrane</keyword>
<dbReference type="PRINTS" id="PR01822">
    <property type="entry name" value="CCYSTOKININR"/>
</dbReference>
<evidence type="ECO:0000256" key="10">
    <source>
        <dbReference type="ARBA" id="ARBA00023180"/>
    </source>
</evidence>
<evidence type="ECO:0000256" key="7">
    <source>
        <dbReference type="ARBA" id="ARBA00023139"/>
    </source>
</evidence>
<keyword evidence="3 13" id="KW-0812">Transmembrane</keyword>
<dbReference type="Gene3D" id="1.20.1070.10">
    <property type="entry name" value="Rhodopsin 7-helix transmembrane proteins"/>
    <property type="match status" value="1"/>
</dbReference>
<evidence type="ECO:0000256" key="2">
    <source>
        <dbReference type="ARBA" id="ARBA00022475"/>
    </source>
</evidence>
<evidence type="ECO:0000259" key="15">
    <source>
        <dbReference type="PROSITE" id="PS50262"/>
    </source>
</evidence>
<feature type="transmembrane region" description="Helical" evidence="14">
    <location>
        <begin position="132"/>
        <end position="157"/>
    </location>
</feature>
<feature type="transmembrane region" description="Helical" evidence="14">
    <location>
        <begin position="169"/>
        <end position="190"/>
    </location>
</feature>
<comment type="subcellular location">
    <subcellularLocation>
        <location evidence="1">Cell membrane</location>
        <topology evidence="1">Multi-pass membrane protein</topology>
    </subcellularLocation>
</comment>
<evidence type="ECO:0000256" key="12">
    <source>
        <dbReference type="ARBA" id="ARBA00023288"/>
    </source>
</evidence>
<evidence type="ECO:0000313" key="17">
    <source>
        <dbReference type="Proteomes" id="UP000218231"/>
    </source>
</evidence>
<evidence type="ECO:0000256" key="13">
    <source>
        <dbReference type="RuleBase" id="RU000688"/>
    </source>
</evidence>
<dbReference type="PANTHER" id="PTHR24238">
    <property type="entry name" value="G-PROTEIN COUPLED RECEPTOR"/>
    <property type="match status" value="1"/>
</dbReference>
<comment type="similarity">
    <text evidence="13">Belongs to the G-protein coupled receptor 1 family.</text>
</comment>
<reference evidence="16 17" key="1">
    <citation type="journal article" date="2017" name="Curr. Biol.">
        <title>Genome architecture and evolution of a unichromosomal asexual nematode.</title>
        <authorList>
            <person name="Fradin H."/>
            <person name="Zegar C."/>
            <person name="Gutwein M."/>
            <person name="Lucas J."/>
            <person name="Kovtun M."/>
            <person name="Corcoran D."/>
            <person name="Baugh L.R."/>
            <person name="Kiontke K."/>
            <person name="Gunsalus K."/>
            <person name="Fitch D.H."/>
            <person name="Piano F."/>
        </authorList>
    </citation>
    <scope>NUCLEOTIDE SEQUENCE [LARGE SCALE GENOMIC DNA]</scope>
    <source>
        <strain evidence="16">PF1309</strain>
    </source>
</reference>
<feature type="transmembrane region" description="Helical" evidence="14">
    <location>
        <begin position="258"/>
        <end position="279"/>
    </location>
</feature>
<keyword evidence="9 13" id="KW-0675">Receptor</keyword>
<feature type="domain" description="G-protein coupled receptors family 1 profile" evidence="15">
    <location>
        <begin position="111"/>
        <end position="459"/>
    </location>
</feature>
<dbReference type="Pfam" id="PF00001">
    <property type="entry name" value="7tm_1"/>
    <property type="match status" value="1"/>
</dbReference>
<comment type="caution">
    <text evidence="16">The sequence shown here is derived from an EMBL/GenBank/DDBJ whole genome shotgun (WGS) entry which is preliminary data.</text>
</comment>
<evidence type="ECO:0000256" key="1">
    <source>
        <dbReference type="ARBA" id="ARBA00004651"/>
    </source>
</evidence>
<keyword evidence="6 14" id="KW-0472">Membrane</keyword>
<dbReference type="SMART" id="SM01381">
    <property type="entry name" value="7TM_GPCR_Srsx"/>
    <property type="match status" value="1"/>
</dbReference>
<feature type="transmembrane region" description="Helical" evidence="14">
    <location>
        <begin position="442"/>
        <end position="462"/>
    </location>
</feature>
<evidence type="ECO:0000256" key="6">
    <source>
        <dbReference type="ARBA" id="ARBA00023136"/>
    </source>
</evidence>
<proteinExistence type="inferred from homology"/>
<dbReference type="InterPro" id="IPR000276">
    <property type="entry name" value="GPCR_Rhodpsn"/>
</dbReference>
<dbReference type="GO" id="GO:0005886">
    <property type="term" value="C:plasma membrane"/>
    <property type="evidence" value="ECO:0007669"/>
    <property type="project" value="UniProtKB-SubCell"/>
</dbReference>
<keyword evidence="5 13" id="KW-0297">G-protein coupled receptor</keyword>
<feature type="transmembrane region" description="Helical" evidence="14">
    <location>
        <begin position="211"/>
        <end position="231"/>
    </location>
</feature>
<evidence type="ECO:0000313" key="16">
    <source>
        <dbReference type="EMBL" id="PAV56963.1"/>
    </source>
</evidence>
<evidence type="ECO:0000256" key="3">
    <source>
        <dbReference type="ARBA" id="ARBA00022692"/>
    </source>
</evidence>
<keyword evidence="11 13" id="KW-0807">Transducer</keyword>
<keyword evidence="4 14" id="KW-1133">Transmembrane helix</keyword>
<dbReference type="PRINTS" id="PR00237">
    <property type="entry name" value="GPCRRHODOPSN"/>
</dbReference>
<dbReference type="InterPro" id="IPR009126">
    <property type="entry name" value="Cholcskin_rcpt"/>
</dbReference>
<dbReference type="Proteomes" id="UP000218231">
    <property type="component" value="Unassembled WGS sequence"/>
</dbReference>
<gene>
    <name evidence="16" type="ORF">WR25_04080</name>
</gene>
<dbReference type="OrthoDB" id="10037617at2759"/>
<protein>
    <recommendedName>
        <fullName evidence="15">G-protein coupled receptors family 1 profile domain-containing protein</fullName>
    </recommendedName>
</protein>
<evidence type="ECO:0000256" key="11">
    <source>
        <dbReference type="ARBA" id="ARBA00023224"/>
    </source>
</evidence>
<keyword evidence="12" id="KW-0449">Lipoprotein</keyword>
<keyword evidence="10" id="KW-0325">Glycoprotein</keyword>
<keyword evidence="17" id="KW-1185">Reference proteome</keyword>
<dbReference type="PANTHER" id="PTHR24238:SF75">
    <property type="entry name" value="CHOLECYSTOKININ-LIKE RECEPTOR AT 17D1-RELATED"/>
    <property type="match status" value="1"/>
</dbReference>
<feature type="transmembrane region" description="Helical" evidence="14">
    <location>
        <begin position="397"/>
        <end position="422"/>
    </location>
</feature>
<dbReference type="InterPro" id="IPR017452">
    <property type="entry name" value="GPCR_Rhodpsn_7TM"/>
</dbReference>
<name>A0A2A2J5X5_9BILA</name>
<keyword evidence="8" id="KW-1015">Disulfide bond</keyword>
<dbReference type="EMBL" id="LIAE01010665">
    <property type="protein sequence ID" value="PAV56963.1"/>
    <property type="molecule type" value="Genomic_DNA"/>
</dbReference>
<evidence type="ECO:0000256" key="5">
    <source>
        <dbReference type="ARBA" id="ARBA00023040"/>
    </source>
</evidence>
<evidence type="ECO:0000256" key="14">
    <source>
        <dbReference type="SAM" id="Phobius"/>
    </source>
</evidence>
<evidence type="ECO:0000256" key="9">
    <source>
        <dbReference type="ARBA" id="ARBA00023170"/>
    </source>
</evidence>
<accession>A0A2A2J5X5</accession>
<dbReference type="SUPFAM" id="SSF81321">
    <property type="entry name" value="Family A G protein-coupled receptor-like"/>
    <property type="match status" value="1"/>
</dbReference>
<evidence type="ECO:0000256" key="4">
    <source>
        <dbReference type="ARBA" id="ARBA00022989"/>
    </source>
</evidence>
<organism evidence="16 17">
    <name type="scientific">Diploscapter pachys</name>
    <dbReference type="NCBI Taxonomy" id="2018661"/>
    <lineage>
        <taxon>Eukaryota</taxon>
        <taxon>Metazoa</taxon>
        <taxon>Ecdysozoa</taxon>
        <taxon>Nematoda</taxon>
        <taxon>Chromadorea</taxon>
        <taxon>Rhabditida</taxon>
        <taxon>Rhabditina</taxon>
        <taxon>Rhabditomorpha</taxon>
        <taxon>Rhabditoidea</taxon>
        <taxon>Rhabditidae</taxon>
        <taxon>Diploscapter</taxon>
    </lineage>
</organism>
<dbReference type="PROSITE" id="PS00237">
    <property type="entry name" value="G_PROTEIN_RECEP_F1_1"/>
    <property type="match status" value="1"/>
</dbReference>
<dbReference type="GO" id="GO:0008188">
    <property type="term" value="F:neuropeptide receptor activity"/>
    <property type="evidence" value="ECO:0007669"/>
    <property type="project" value="TreeGrafter"/>
</dbReference>
<keyword evidence="7" id="KW-0564">Palmitate</keyword>
<dbReference type="STRING" id="2018661.A0A2A2J5X5"/>